<evidence type="ECO:0000313" key="1">
    <source>
        <dbReference type="EMBL" id="MBW4563729.1"/>
    </source>
</evidence>
<protein>
    <submittedName>
        <fullName evidence="1">Uncharacterized protein</fullName>
    </submittedName>
</protein>
<dbReference type="AlphaFoldDB" id="A0A951Q0X3"/>
<proteinExistence type="predicted"/>
<name>A0A951Q0X3_9NOST</name>
<dbReference type="EMBL" id="JAHHHN010000015">
    <property type="protein sequence ID" value="MBW4563729.1"/>
    <property type="molecule type" value="Genomic_DNA"/>
</dbReference>
<reference evidence="1" key="1">
    <citation type="submission" date="2021-05" db="EMBL/GenBank/DDBJ databases">
        <authorList>
            <person name="Pietrasiak N."/>
            <person name="Ward R."/>
            <person name="Stajich J.E."/>
            <person name="Kurbessoian T."/>
        </authorList>
    </citation>
    <scope>NUCLEOTIDE SEQUENCE</scope>
    <source>
        <strain evidence="1">JT2-VF2</strain>
    </source>
</reference>
<reference evidence="1" key="2">
    <citation type="journal article" date="2022" name="Microbiol. Resour. Announc.">
        <title>Metagenome Sequencing to Explore Phylogenomics of Terrestrial Cyanobacteria.</title>
        <authorList>
            <person name="Ward R.D."/>
            <person name="Stajich J.E."/>
            <person name="Johansen J.R."/>
            <person name="Huntemann M."/>
            <person name="Clum A."/>
            <person name="Foster B."/>
            <person name="Foster B."/>
            <person name="Roux S."/>
            <person name="Palaniappan K."/>
            <person name="Varghese N."/>
            <person name="Mukherjee S."/>
            <person name="Reddy T.B.K."/>
            <person name="Daum C."/>
            <person name="Copeland A."/>
            <person name="Chen I.A."/>
            <person name="Ivanova N.N."/>
            <person name="Kyrpides N.C."/>
            <person name="Shapiro N."/>
            <person name="Eloe-Fadrosh E.A."/>
            <person name="Pietrasiak N."/>
        </authorList>
    </citation>
    <scope>NUCLEOTIDE SEQUENCE</scope>
    <source>
        <strain evidence="1">JT2-VF2</strain>
    </source>
</reference>
<comment type="caution">
    <text evidence="1">The sequence shown here is derived from an EMBL/GenBank/DDBJ whole genome shotgun (WGS) entry which is preliminary data.</text>
</comment>
<accession>A0A951Q0X3</accession>
<gene>
    <name evidence="1" type="ORF">KME32_21805</name>
</gene>
<dbReference type="Proteomes" id="UP000715781">
    <property type="component" value="Unassembled WGS sequence"/>
</dbReference>
<sequence>MKEESPDLKPWECQFYEAIQVIKQEIILESRFVGFTRGCGALERKS</sequence>
<evidence type="ECO:0000313" key="2">
    <source>
        <dbReference type="Proteomes" id="UP000715781"/>
    </source>
</evidence>
<organism evidence="1 2">
    <name type="scientific">Mojavia pulchra JT2-VF2</name>
    <dbReference type="NCBI Taxonomy" id="287848"/>
    <lineage>
        <taxon>Bacteria</taxon>
        <taxon>Bacillati</taxon>
        <taxon>Cyanobacteriota</taxon>
        <taxon>Cyanophyceae</taxon>
        <taxon>Nostocales</taxon>
        <taxon>Nostocaceae</taxon>
    </lineage>
</organism>